<proteinExistence type="predicted"/>
<keyword evidence="2" id="KW-1185">Reference proteome</keyword>
<name>A0A1R3GMW3_COCAP</name>
<dbReference type="Gramene" id="OMO59377">
    <property type="protein sequence ID" value="OMO59377"/>
    <property type="gene ID" value="CCACVL1_24873"/>
</dbReference>
<dbReference type="EMBL" id="AWWV01013977">
    <property type="protein sequence ID" value="OMO59377.1"/>
    <property type="molecule type" value="Genomic_DNA"/>
</dbReference>
<dbReference type="AlphaFoldDB" id="A0A1R3GMW3"/>
<protein>
    <submittedName>
        <fullName evidence="1">Uncharacterized protein</fullName>
    </submittedName>
</protein>
<comment type="caution">
    <text evidence="1">The sequence shown here is derived from an EMBL/GenBank/DDBJ whole genome shotgun (WGS) entry which is preliminary data.</text>
</comment>
<reference evidence="1 2" key="1">
    <citation type="submission" date="2013-09" db="EMBL/GenBank/DDBJ databases">
        <title>Corchorus capsularis genome sequencing.</title>
        <authorList>
            <person name="Alam M."/>
            <person name="Haque M.S."/>
            <person name="Islam M.S."/>
            <person name="Emdad E.M."/>
            <person name="Islam M.M."/>
            <person name="Ahmed B."/>
            <person name="Halim A."/>
            <person name="Hossen Q.M.M."/>
            <person name="Hossain M.Z."/>
            <person name="Ahmed R."/>
            <person name="Khan M.M."/>
            <person name="Islam R."/>
            <person name="Rashid M.M."/>
            <person name="Khan S.A."/>
            <person name="Rahman M.S."/>
            <person name="Alam M."/>
        </authorList>
    </citation>
    <scope>NUCLEOTIDE SEQUENCE [LARGE SCALE GENOMIC DNA]</scope>
    <source>
        <strain evidence="2">cv. CVL-1</strain>
        <tissue evidence="1">Whole seedling</tissue>
    </source>
</reference>
<dbReference type="Proteomes" id="UP000188268">
    <property type="component" value="Unassembled WGS sequence"/>
</dbReference>
<evidence type="ECO:0000313" key="2">
    <source>
        <dbReference type="Proteomes" id="UP000188268"/>
    </source>
</evidence>
<organism evidence="1 2">
    <name type="scientific">Corchorus capsularis</name>
    <name type="common">Jute</name>
    <dbReference type="NCBI Taxonomy" id="210143"/>
    <lineage>
        <taxon>Eukaryota</taxon>
        <taxon>Viridiplantae</taxon>
        <taxon>Streptophyta</taxon>
        <taxon>Embryophyta</taxon>
        <taxon>Tracheophyta</taxon>
        <taxon>Spermatophyta</taxon>
        <taxon>Magnoliopsida</taxon>
        <taxon>eudicotyledons</taxon>
        <taxon>Gunneridae</taxon>
        <taxon>Pentapetalae</taxon>
        <taxon>rosids</taxon>
        <taxon>malvids</taxon>
        <taxon>Malvales</taxon>
        <taxon>Malvaceae</taxon>
        <taxon>Grewioideae</taxon>
        <taxon>Apeibeae</taxon>
        <taxon>Corchorus</taxon>
    </lineage>
</organism>
<sequence>MKKKKSVEDFWSLEASGSNIEMNRAKSRYEWKGREPSLDL</sequence>
<evidence type="ECO:0000313" key="1">
    <source>
        <dbReference type="EMBL" id="OMO59377.1"/>
    </source>
</evidence>
<gene>
    <name evidence="1" type="ORF">CCACVL1_24873</name>
</gene>
<accession>A0A1R3GMW3</accession>